<feature type="region of interest" description="Disordered" evidence="1">
    <location>
        <begin position="23"/>
        <end position="43"/>
    </location>
</feature>
<evidence type="ECO:0000313" key="3">
    <source>
        <dbReference type="Proteomes" id="UP000465302"/>
    </source>
</evidence>
<sequence length="118" mass="13256">MGHTQVTGPDLWHLHCHRRRVRPLRSTKPARSSAAVRKPDMPLLADRNPSPLAEQLAAAQAHVLIHCIDTRVLPPIKNNYPTAAYFYTNGFSCHPRRDTVRLDSRGTWVGVSLGHHPD</sequence>
<dbReference type="Proteomes" id="UP000465302">
    <property type="component" value="Unassembled WGS sequence"/>
</dbReference>
<evidence type="ECO:0000256" key="1">
    <source>
        <dbReference type="SAM" id="MobiDB-lite"/>
    </source>
</evidence>
<accession>A0A7I9WDS2</accession>
<organism evidence="2 3">
    <name type="scientific">Mycolicibacterium agri</name>
    <name type="common">Mycobacterium agri</name>
    <dbReference type="NCBI Taxonomy" id="36811"/>
    <lineage>
        <taxon>Bacteria</taxon>
        <taxon>Bacillati</taxon>
        <taxon>Actinomycetota</taxon>
        <taxon>Actinomycetes</taxon>
        <taxon>Mycobacteriales</taxon>
        <taxon>Mycobacteriaceae</taxon>
        <taxon>Mycolicibacterium</taxon>
    </lineage>
</organism>
<dbReference type="AlphaFoldDB" id="A0A7I9WDS2"/>
<gene>
    <name evidence="2" type="ORF">MAGR_73040</name>
</gene>
<reference evidence="2 3" key="1">
    <citation type="journal article" date="2019" name="Emerg. Microbes Infect.">
        <title>Comprehensive subspecies identification of 175 nontuberculous mycobacteria species based on 7547 genomic profiles.</title>
        <authorList>
            <person name="Matsumoto Y."/>
            <person name="Kinjo T."/>
            <person name="Motooka D."/>
            <person name="Nabeya D."/>
            <person name="Jung N."/>
            <person name="Uechi K."/>
            <person name="Horii T."/>
            <person name="Iida T."/>
            <person name="Fujita J."/>
            <person name="Nakamura S."/>
        </authorList>
    </citation>
    <scope>NUCLEOTIDE SEQUENCE [LARGE SCALE GENOMIC DNA]</scope>
    <source>
        <strain evidence="2 3">JCM 6377</strain>
    </source>
</reference>
<proteinExistence type="predicted"/>
<name>A0A7I9WDS2_MYCAG</name>
<dbReference type="EMBL" id="BLKS01000004">
    <property type="protein sequence ID" value="GFG55863.1"/>
    <property type="molecule type" value="Genomic_DNA"/>
</dbReference>
<evidence type="ECO:0000313" key="2">
    <source>
        <dbReference type="EMBL" id="GFG55863.1"/>
    </source>
</evidence>
<comment type="caution">
    <text evidence="2">The sequence shown here is derived from an EMBL/GenBank/DDBJ whole genome shotgun (WGS) entry which is preliminary data.</text>
</comment>
<protein>
    <submittedName>
        <fullName evidence="2">Uncharacterized protein</fullName>
    </submittedName>
</protein>